<dbReference type="RefSeq" id="WP_048101669.1">
    <property type="nucleotide sequence ID" value="NZ_LKBH01000199.1"/>
</dbReference>
<protein>
    <submittedName>
        <fullName evidence="1">Uncharacterized protein</fullName>
    </submittedName>
</protein>
<keyword evidence="2" id="KW-1185">Reference proteome</keyword>
<evidence type="ECO:0000313" key="2">
    <source>
        <dbReference type="Proteomes" id="UP000050301"/>
    </source>
</evidence>
<organism evidence="1 2">
    <name type="scientific">Acidiplasma cupricumulans</name>
    <dbReference type="NCBI Taxonomy" id="312540"/>
    <lineage>
        <taxon>Archaea</taxon>
        <taxon>Methanobacteriati</taxon>
        <taxon>Thermoplasmatota</taxon>
        <taxon>Thermoplasmata</taxon>
        <taxon>Thermoplasmatales</taxon>
        <taxon>Ferroplasmaceae</taxon>
        <taxon>Acidiplasma</taxon>
    </lineage>
</organism>
<dbReference type="EMBL" id="LKBH01000199">
    <property type="protein sequence ID" value="KQB34907.1"/>
    <property type="molecule type" value="Genomic_DNA"/>
</dbReference>
<gene>
    <name evidence="1" type="ORF">AOG55_08690</name>
</gene>
<name>A0A0Q0RHW7_9ARCH</name>
<comment type="caution">
    <text evidence="1">The sequence shown here is derived from an EMBL/GenBank/DDBJ whole genome shotgun (WGS) entry which is preliminary data.</text>
</comment>
<dbReference type="AlphaFoldDB" id="A0A0Q0RHW7"/>
<dbReference type="GeneID" id="84222339"/>
<accession>A0A0Q0RHW7</accession>
<reference evidence="1 2" key="1">
    <citation type="submission" date="2015-09" db="EMBL/GenBank/DDBJ databases">
        <title>Heavy metals and arsenic resistance mechanisms in polyextremophilic archaea of the family Ferroplasmaceae.</title>
        <authorList>
            <person name="Bulaev A.G."/>
            <person name="Kanygina A.V."/>
        </authorList>
    </citation>
    <scope>NUCLEOTIDE SEQUENCE [LARGE SCALE GENOMIC DNA]</scope>
    <source>
        <strain evidence="1 2">BH2</strain>
    </source>
</reference>
<dbReference type="Proteomes" id="UP000050301">
    <property type="component" value="Unassembled WGS sequence"/>
</dbReference>
<sequence length="229" mass="24205">MNKKLAVLLVVPILIALGGTFAFSAFSGNSTVTINNTAGHLTWENDMSLIGTNANNTPITVEGPNGHIYEIGAAEPYHHTSGIYNLSLGNQFYTTATSGKEFVVNVTNLAPGEYVELQAVITNNGTVGFMVSSPAPTFTTSSNPEYNTPAKPINAMGVTQQAFMGDLETSTGYIYSVNQISGFNTSLSPEGTALMQIWIGLGNSGGHDVNHYQGSDFSLTITLDIVSDP</sequence>
<dbReference type="InParanoid" id="A0A0Q0RHW7"/>
<evidence type="ECO:0000313" key="1">
    <source>
        <dbReference type="EMBL" id="KQB34907.1"/>
    </source>
</evidence>
<proteinExistence type="predicted"/>